<proteinExistence type="predicted"/>
<protein>
    <submittedName>
        <fullName evidence="1">Uncharacterized protein</fullName>
    </submittedName>
</protein>
<sequence>MDFFNEYVEAHSPHGQKAVAELLGTSQAQVTMWKKAGRLSAAATVKLGVELGYDVDLCTHVALMEAEKTESGKKTLAELFARRAGGGALAVMIAIATAGMAASDKSVARPAGIEPATPAFGGQSSMHCGLAALTLT</sequence>
<gene>
    <name evidence="1" type="ORF">RALSY_30293</name>
</gene>
<accession>G3A3T7</accession>
<dbReference type="EMBL" id="FR854088">
    <property type="protein sequence ID" value="CCA88548.1"/>
    <property type="molecule type" value="Genomic_DNA"/>
</dbReference>
<reference evidence="1" key="1">
    <citation type="journal article" date="2011" name="PLoS ONE">
        <title>Ralstonia syzygii, the Blood Disease Bacterium and some Asian R. solanacearum strains form a single genomic species despite divergent lifestyles.</title>
        <authorList>
            <person name="Remenant B."/>
            <person name="de Cambiaire J.C."/>
            <person name="Cellier G."/>
            <person name="Jacobs J.M."/>
            <person name="Mangenot S."/>
            <person name="Barbe V."/>
            <person name="Lajus A."/>
            <person name="Vallenet D."/>
            <person name="Medigue C."/>
            <person name="Fegan M."/>
            <person name="Allen C."/>
            <person name="Prior P."/>
        </authorList>
    </citation>
    <scope>NUCLEOTIDE SEQUENCE</scope>
    <source>
        <strain evidence="1">R24</strain>
    </source>
</reference>
<organism evidence="1">
    <name type="scientific">Ralstonia syzygii R24</name>
    <dbReference type="NCBI Taxonomy" id="907261"/>
    <lineage>
        <taxon>Bacteria</taxon>
        <taxon>Pseudomonadati</taxon>
        <taxon>Pseudomonadota</taxon>
        <taxon>Betaproteobacteria</taxon>
        <taxon>Burkholderiales</taxon>
        <taxon>Burkholderiaceae</taxon>
        <taxon>Ralstonia</taxon>
        <taxon>Ralstonia solanacearum species complex</taxon>
    </lineage>
</organism>
<evidence type="ECO:0000313" key="1">
    <source>
        <dbReference type="EMBL" id="CCA88548.1"/>
    </source>
</evidence>
<name>G3A3T7_9RALS</name>
<dbReference type="AlphaFoldDB" id="G3A3T7"/>
<reference evidence="1" key="2">
    <citation type="submission" date="2011-04" db="EMBL/GenBank/DDBJ databases">
        <authorList>
            <person name="Genoscope - CEA"/>
        </authorList>
    </citation>
    <scope>NUCLEOTIDE SEQUENCE</scope>
    <source>
        <strain evidence="1">R24</strain>
    </source>
</reference>